<proteinExistence type="predicted"/>
<comment type="caution">
    <text evidence="1">The sequence shown here is derived from an EMBL/GenBank/DDBJ whole genome shotgun (WGS) entry which is preliminary data.</text>
</comment>
<keyword evidence="2" id="KW-1185">Reference proteome</keyword>
<organism evidence="1 2">
    <name type="scientific">Dendrolimus kikuchii</name>
    <dbReference type="NCBI Taxonomy" id="765133"/>
    <lineage>
        <taxon>Eukaryota</taxon>
        <taxon>Metazoa</taxon>
        <taxon>Ecdysozoa</taxon>
        <taxon>Arthropoda</taxon>
        <taxon>Hexapoda</taxon>
        <taxon>Insecta</taxon>
        <taxon>Pterygota</taxon>
        <taxon>Neoptera</taxon>
        <taxon>Endopterygota</taxon>
        <taxon>Lepidoptera</taxon>
        <taxon>Glossata</taxon>
        <taxon>Ditrysia</taxon>
        <taxon>Bombycoidea</taxon>
        <taxon>Lasiocampidae</taxon>
        <taxon>Dendrolimus</taxon>
    </lineage>
</organism>
<reference evidence="1 2" key="1">
    <citation type="journal article" date="2021" name="Front. Genet.">
        <title>Chromosome-Level Genome Assembly Reveals Significant Gene Expansion in the Toll and IMD Signaling Pathways of Dendrolimus kikuchii.</title>
        <authorList>
            <person name="Zhou J."/>
            <person name="Wu P."/>
            <person name="Xiong Z."/>
            <person name="Liu N."/>
            <person name="Zhao N."/>
            <person name="Ji M."/>
            <person name="Qiu Y."/>
            <person name="Yang B."/>
        </authorList>
    </citation>
    <scope>NUCLEOTIDE SEQUENCE [LARGE SCALE GENOMIC DNA]</scope>
    <source>
        <strain evidence="1">Ann1</strain>
    </source>
</reference>
<evidence type="ECO:0000313" key="1">
    <source>
        <dbReference type="EMBL" id="KAJ0181411.1"/>
    </source>
</evidence>
<evidence type="ECO:0000313" key="2">
    <source>
        <dbReference type="Proteomes" id="UP000824533"/>
    </source>
</evidence>
<protein>
    <submittedName>
        <fullName evidence="1">Uncharacterized protein</fullName>
    </submittedName>
</protein>
<sequence length="143" mass="16272">MKFELVVTLILYNLFFTNGLDYKLKNLLRMIQRRNFGHRGSPILGTPRDPEDLPEAEPILPGHSLLRPSMTMLKSAVKFPHRDVGTSAVYGNVDNIGITYGKTNERILYSDFRKSNNNLLAAILQVIRNSRDLRKPMVSAMIN</sequence>
<dbReference type="EMBL" id="CM034391">
    <property type="protein sequence ID" value="KAJ0181411.1"/>
    <property type="molecule type" value="Genomic_DNA"/>
</dbReference>
<gene>
    <name evidence="1" type="ORF">K1T71_003496</name>
</gene>
<dbReference type="Proteomes" id="UP000824533">
    <property type="component" value="Linkage Group LG05"/>
</dbReference>
<accession>A0ACC1DCM3</accession>
<name>A0ACC1DCM3_9NEOP</name>